<dbReference type="EMBL" id="OC955697">
    <property type="protein sequence ID" value="CAD7664770.1"/>
    <property type="molecule type" value="Genomic_DNA"/>
</dbReference>
<gene>
    <name evidence="2" type="ORF">ONB1V03_LOCUS21328</name>
</gene>
<evidence type="ECO:0000313" key="2">
    <source>
        <dbReference type="EMBL" id="CAD7664770.1"/>
    </source>
</evidence>
<dbReference type="Proteomes" id="UP000728032">
    <property type="component" value="Unassembled WGS sequence"/>
</dbReference>
<evidence type="ECO:0000256" key="1">
    <source>
        <dbReference type="SAM" id="Phobius"/>
    </source>
</evidence>
<dbReference type="AlphaFoldDB" id="A0A7R9MRM0"/>
<keyword evidence="3" id="KW-1185">Reference proteome</keyword>
<organism evidence="2">
    <name type="scientific">Oppiella nova</name>
    <dbReference type="NCBI Taxonomy" id="334625"/>
    <lineage>
        <taxon>Eukaryota</taxon>
        <taxon>Metazoa</taxon>
        <taxon>Ecdysozoa</taxon>
        <taxon>Arthropoda</taxon>
        <taxon>Chelicerata</taxon>
        <taxon>Arachnida</taxon>
        <taxon>Acari</taxon>
        <taxon>Acariformes</taxon>
        <taxon>Sarcoptiformes</taxon>
        <taxon>Oribatida</taxon>
        <taxon>Brachypylina</taxon>
        <taxon>Oppioidea</taxon>
        <taxon>Oppiidae</taxon>
        <taxon>Oppiella</taxon>
    </lineage>
</organism>
<keyword evidence="1" id="KW-1133">Transmembrane helix</keyword>
<reference evidence="2" key="1">
    <citation type="submission" date="2020-11" db="EMBL/GenBank/DDBJ databases">
        <authorList>
            <person name="Tran Van P."/>
        </authorList>
    </citation>
    <scope>NUCLEOTIDE SEQUENCE</scope>
</reference>
<proteinExistence type="predicted"/>
<name>A0A7R9MRM0_9ACAR</name>
<keyword evidence="1" id="KW-0472">Membrane</keyword>
<sequence>MPGHSVLSGKDGSQKKLIITSAYIIGGMALIAMSFNLVHEQVLHKMKKCGKKLGIYSSEPEIDLSTHEPHDEDFDV</sequence>
<dbReference type="EMBL" id="CAJPVJ010040872">
    <property type="protein sequence ID" value="CAG2181907.1"/>
    <property type="molecule type" value="Genomic_DNA"/>
</dbReference>
<evidence type="ECO:0000313" key="3">
    <source>
        <dbReference type="Proteomes" id="UP000728032"/>
    </source>
</evidence>
<dbReference type="OrthoDB" id="297496at2759"/>
<protein>
    <submittedName>
        <fullName evidence="2">Uncharacterized protein</fullName>
    </submittedName>
</protein>
<keyword evidence="1" id="KW-0812">Transmembrane</keyword>
<accession>A0A7R9MRM0</accession>
<feature type="transmembrane region" description="Helical" evidence="1">
    <location>
        <begin position="17"/>
        <end position="38"/>
    </location>
</feature>